<dbReference type="CDD" id="cd16615">
    <property type="entry name" value="RING-HC_ZNF598"/>
    <property type="match status" value="1"/>
</dbReference>
<reference evidence="8" key="1">
    <citation type="submission" date="2021-01" db="EMBL/GenBank/DDBJ databases">
        <authorList>
            <consortium name="Genoscope - CEA"/>
            <person name="William W."/>
        </authorList>
    </citation>
    <scope>NUCLEOTIDE SEQUENCE</scope>
</reference>
<evidence type="ECO:0000313" key="9">
    <source>
        <dbReference type="Proteomes" id="UP000688137"/>
    </source>
</evidence>
<evidence type="ECO:0000256" key="5">
    <source>
        <dbReference type="PROSITE-ProRule" id="PRU00175"/>
    </source>
</evidence>
<keyword evidence="5" id="KW-0479">Metal-binding</keyword>
<evidence type="ECO:0000259" key="7">
    <source>
        <dbReference type="PROSITE" id="PS50089"/>
    </source>
</evidence>
<keyword evidence="9" id="KW-1185">Reference proteome</keyword>
<comment type="similarity">
    <text evidence="4">Belongs to the ZNF598/HEL2 family.</text>
</comment>
<dbReference type="Pfam" id="PF25447">
    <property type="entry name" value="RING_ZNF598"/>
    <property type="match status" value="1"/>
</dbReference>
<dbReference type="InterPro" id="IPR044288">
    <property type="entry name" value="ZNF598/HEL2"/>
</dbReference>
<evidence type="ECO:0000313" key="8">
    <source>
        <dbReference type="EMBL" id="CAD8054407.1"/>
    </source>
</evidence>
<comment type="catalytic activity">
    <reaction evidence="1">
        <text>S-ubiquitinyl-[E2 ubiquitin-conjugating enzyme]-L-cysteine + [acceptor protein]-L-lysine = [E2 ubiquitin-conjugating enzyme]-L-cysteine + N(6)-ubiquitinyl-[acceptor protein]-L-lysine.</text>
        <dbReference type="EC" id="2.3.2.27"/>
    </reaction>
</comment>
<comment type="pathway">
    <text evidence="2">Protein modification; protein ubiquitination.</text>
</comment>
<proteinExistence type="inferred from homology"/>
<keyword evidence="5" id="KW-0862">Zinc</keyword>
<feature type="region of interest" description="Disordered" evidence="6">
    <location>
        <begin position="748"/>
        <end position="769"/>
    </location>
</feature>
<dbReference type="GO" id="GO:0061630">
    <property type="term" value="F:ubiquitin protein ligase activity"/>
    <property type="evidence" value="ECO:0007669"/>
    <property type="project" value="UniProtKB-EC"/>
</dbReference>
<feature type="compositionally biased region" description="Polar residues" evidence="6">
    <location>
        <begin position="655"/>
        <end position="666"/>
    </location>
</feature>
<feature type="domain" description="RING-type" evidence="7">
    <location>
        <begin position="8"/>
        <end position="49"/>
    </location>
</feature>
<evidence type="ECO:0000256" key="4">
    <source>
        <dbReference type="ARBA" id="ARBA00035113"/>
    </source>
</evidence>
<dbReference type="GO" id="GO:0016567">
    <property type="term" value="P:protein ubiquitination"/>
    <property type="evidence" value="ECO:0007669"/>
    <property type="project" value="TreeGrafter"/>
</dbReference>
<accession>A0A8S1KI82</accession>
<comment type="caution">
    <text evidence="8">The sequence shown here is derived from an EMBL/GenBank/DDBJ whole genome shotgun (WGS) entry which is preliminary data.</text>
</comment>
<dbReference type="AlphaFoldDB" id="A0A8S1KI82"/>
<name>A0A8S1KI82_PARPR</name>
<dbReference type="InterPro" id="IPR041888">
    <property type="entry name" value="RING-HC_ZNF598/HEL2"/>
</dbReference>
<dbReference type="InterPro" id="IPR013087">
    <property type="entry name" value="Znf_C2H2_type"/>
</dbReference>
<dbReference type="GO" id="GO:0043022">
    <property type="term" value="F:ribosome binding"/>
    <property type="evidence" value="ECO:0007669"/>
    <property type="project" value="TreeGrafter"/>
</dbReference>
<dbReference type="PANTHER" id="PTHR22938:SF0">
    <property type="entry name" value="E3 UBIQUITIN-PROTEIN LIGASE ZNF598"/>
    <property type="match status" value="1"/>
</dbReference>
<protein>
    <recommendedName>
        <fullName evidence="3">RING-type E3 ubiquitin transferase</fullName>
        <ecNumber evidence="3">2.3.2.27</ecNumber>
    </recommendedName>
</protein>
<dbReference type="EC" id="2.3.2.27" evidence="3"/>
<dbReference type="OMA" id="NLAHINC"/>
<organism evidence="8 9">
    <name type="scientific">Paramecium primaurelia</name>
    <dbReference type="NCBI Taxonomy" id="5886"/>
    <lineage>
        <taxon>Eukaryota</taxon>
        <taxon>Sar</taxon>
        <taxon>Alveolata</taxon>
        <taxon>Ciliophora</taxon>
        <taxon>Intramacronucleata</taxon>
        <taxon>Oligohymenophorea</taxon>
        <taxon>Peniculida</taxon>
        <taxon>Parameciidae</taxon>
        <taxon>Paramecium</taxon>
    </lineage>
</organism>
<gene>
    <name evidence="8" type="ORF">PPRIM_AZ9-3.1.T0220014</name>
</gene>
<dbReference type="InterPro" id="IPR001841">
    <property type="entry name" value="Znf_RING"/>
</dbReference>
<dbReference type="Proteomes" id="UP000688137">
    <property type="component" value="Unassembled WGS sequence"/>
</dbReference>
<evidence type="ECO:0000256" key="6">
    <source>
        <dbReference type="SAM" id="MobiDB-lite"/>
    </source>
</evidence>
<dbReference type="GO" id="GO:0072344">
    <property type="term" value="P:rescue of stalled ribosome"/>
    <property type="evidence" value="ECO:0007669"/>
    <property type="project" value="InterPro"/>
</dbReference>
<evidence type="ECO:0000256" key="1">
    <source>
        <dbReference type="ARBA" id="ARBA00000900"/>
    </source>
</evidence>
<dbReference type="PROSITE" id="PS00028">
    <property type="entry name" value="ZINC_FINGER_C2H2_1"/>
    <property type="match status" value="1"/>
</dbReference>
<dbReference type="PANTHER" id="PTHR22938">
    <property type="entry name" value="ZINC FINGER PROTEIN 598"/>
    <property type="match status" value="1"/>
</dbReference>
<sequence>MDKVEAECILCVQDAEIIALGHCNHKTFCYQCMIKMRVIRKIKTCPICKQILDKLILTDNLQAQYSDYSINNLIPINYSKDSKDVFFTDSEQIKEKIESLNNFKCPFVDCQTDLKINNFNQLKLHLKVEHMRFYCDVCIEQKTCFLGEQQLYSEYQVRHHINHGDVDEDSNIIFKHPFCKFCRKHFYDEEKFKEHLNLAHINCSLCEDQKFTFYKDHGSYERHLKFSHYLCEEPECKQMLVVFKTSCELDMHKQQSHCNDPRIKKMSNLNLQQIAGFYEDPKQKKQLNDKEGEDFTDQFISLEQTKLRAVVQIDQHKDENIDFREYMYADYNDEQDKLSDQSEKLHSQQNLCLEDLQLIKPHTLPHMKFQSFLTKCSQFFKGQKNKDEILRKQIQLVESEKISAENFVNSFINMFEPKTGLRLITFYMAMKDVRDNKPFWKILDDAYLKELKALPRRNNPIIMICKTYSELFIKLLDELNRNLIKRIEDGDLVNYQDTIMPKERIFQLIEVLRHVKTSEMGKFKFALNFGLSTQVLEHIKHKILLDDFSKIQQHISSISNHDLVPFYLYVNLSMKILRGEQIHKEKKDLNECVYQEFFQNNKKLYSLIKKPDNIEANRQQFLSKQHNQLNRNGIEMNPADFPSLSKAEKQEQNVEKQSNSKQIELPQQQYKQEKKSKQKQQQNQAIGKWQTSGAAIFQNPSIIEDQFPSLASNNTESLQKNVKSNYGQFQEDDSFVPLTDNKSVLKNEETEWDSNPIIPKKNTQMKEVGQIKKKNKTILQISGGFR</sequence>
<dbReference type="EMBL" id="CAJJDM010000020">
    <property type="protein sequence ID" value="CAD8054407.1"/>
    <property type="molecule type" value="Genomic_DNA"/>
</dbReference>
<keyword evidence="5" id="KW-0863">Zinc-finger</keyword>
<dbReference type="PROSITE" id="PS50089">
    <property type="entry name" value="ZF_RING_2"/>
    <property type="match status" value="1"/>
</dbReference>
<evidence type="ECO:0000256" key="2">
    <source>
        <dbReference type="ARBA" id="ARBA00004906"/>
    </source>
</evidence>
<feature type="region of interest" description="Disordered" evidence="6">
    <location>
        <begin position="632"/>
        <end position="687"/>
    </location>
</feature>
<dbReference type="SMART" id="SM00355">
    <property type="entry name" value="ZnF_C2H2"/>
    <property type="match status" value="4"/>
</dbReference>
<evidence type="ECO:0000256" key="3">
    <source>
        <dbReference type="ARBA" id="ARBA00012483"/>
    </source>
</evidence>
<dbReference type="GO" id="GO:0008270">
    <property type="term" value="F:zinc ion binding"/>
    <property type="evidence" value="ECO:0007669"/>
    <property type="project" value="UniProtKB-KW"/>
</dbReference>